<keyword evidence="9" id="KW-1185">Reference proteome</keyword>
<keyword evidence="3 6" id="KW-1133">Transmembrane helix</keyword>
<name>A0AAV5V4J5_9BILA</name>
<dbReference type="PROSITE" id="PS51225">
    <property type="entry name" value="MARVEL"/>
    <property type="match status" value="1"/>
</dbReference>
<evidence type="ECO:0000256" key="1">
    <source>
        <dbReference type="ARBA" id="ARBA00004141"/>
    </source>
</evidence>
<dbReference type="GO" id="GO:0016020">
    <property type="term" value="C:membrane"/>
    <property type="evidence" value="ECO:0007669"/>
    <property type="project" value="UniProtKB-SubCell"/>
</dbReference>
<feature type="transmembrane region" description="Helical" evidence="6">
    <location>
        <begin position="107"/>
        <end position="131"/>
    </location>
</feature>
<reference evidence="8" key="1">
    <citation type="submission" date="2023-10" db="EMBL/GenBank/DDBJ databases">
        <title>Genome assembly of Pristionchus species.</title>
        <authorList>
            <person name="Yoshida K."/>
            <person name="Sommer R.J."/>
        </authorList>
    </citation>
    <scope>NUCLEOTIDE SEQUENCE</scope>
    <source>
        <strain evidence="8">RS5133</strain>
    </source>
</reference>
<dbReference type="AlphaFoldDB" id="A0AAV5V4J5"/>
<evidence type="ECO:0000256" key="3">
    <source>
        <dbReference type="ARBA" id="ARBA00022989"/>
    </source>
</evidence>
<comment type="caution">
    <text evidence="8">The sequence shown here is derived from an EMBL/GenBank/DDBJ whole genome shotgun (WGS) entry which is preliminary data.</text>
</comment>
<keyword evidence="4 5" id="KW-0472">Membrane</keyword>
<feature type="domain" description="MARVEL" evidence="7">
    <location>
        <begin position="72"/>
        <end position="209"/>
    </location>
</feature>
<proteinExistence type="predicted"/>
<dbReference type="Proteomes" id="UP001432322">
    <property type="component" value="Unassembled WGS sequence"/>
</dbReference>
<sequence>SQYDPVADDQYAHQERQLQQLQQPDRPVLQQTAVTNWALPPGYYNKKPCCNIVYYAILFQPVPMCRIQRLGESWLFLTCVRTACLILTLAAIFSCAFSQYWTEKAPVVLAMVFSVLSALIIAAAISVLFVWEMPTMNLAKRVLFTLLFIMASLTAGVLYCVGISVCSSYNQYGCFVTNMSPALKIAAAFSFIAMGLALIDCLLTFYFYRFDPVARETTFTAAVVDPSADPSRPPLPPAIHTEV</sequence>
<dbReference type="InterPro" id="IPR008253">
    <property type="entry name" value="Marvel"/>
</dbReference>
<feature type="non-terminal residue" evidence="8">
    <location>
        <position position="1"/>
    </location>
</feature>
<feature type="transmembrane region" description="Helical" evidence="6">
    <location>
        <begin position="74"/>
        <end position="101"/>
    </location>
</feature>
<comment type="subcellular location">
    <subcellularLocation>
        <location evidence="1">Membrane</location>
        <topology evidence="1">Multi-pass membrane protein</topology>
    </subcellularLocation>
</comment>
<evidence type="ECO:0000259" key="7">
    <source>
        <dbReference type="PROSITE" id="PS51225"/>
    </source>
</evidence>
<evidence type="ECO:0000256" key="6">
    <source>
        <dbReference type="SAM" id="Phobius"/>
    </source>
</evidence>
<keyword evidence="2 5" id="KW-0812">Transmembrane</keyword>
<evidence type="ECO:0000256" key="4">
    <source>
        <dbReference type="ARBA" id="ARBA00023136"/>
    </source>
</evidence>
<evidence type="ECO:0000313" key="9">
    <source>
        <dbReference type="Proteomes" id="UP001432322"/>
    </source>
</evidence>
<evidence type="ECO:0000256" key="5">
    <source>
        <dbReference type="PROSITE-ProRule" id="PRU00581"/>
    </source>
</evidence>
<feature type="transmembrane region" description="Helical" evidence="6">
    <location>
        <begin position="185"/>
        <end position="208"/>
    </location>
</feature>
<gene>
    <name evidence="8" type="ORF">PFISCL1PPCAC_5039</name>
</gene>
<protein>
    <recommendedName>
        <fullName evidence="7">MARVEL domain-containing protein</fullName>
    </recommendedName>
</protein>
<accession>A0AAV5V4J5</accession>
<evidence type="ECO:0000313" key="8">
    <source>
        <dbReference type="EMBL" id="GMT13742.1"/>
    </source>
</evidence>
<dbReference type="EMBL" id="BTSY01000002">
    <property type="protein sequence ID" value="GMT13742.1"/>
    <property type="molecule type" value="Genomic_DNA"/>
</dbReference>
<evidence type="ECO:0000256" key="2">
    <source>
        <dbReference type="ARBA" id="ARBA00022692"/>
    </source>
</evidence>
<organism evidence="8 9">
    <name type="scientific">Pristionchus fissidentatus</name>
    <dbReference type="NCBI Taxonomy" id="1538716"/>
    <lineage>
        <taxon>Eukaryota</taxon>
        <taxon>Metazoa</taxon>
        <taxon>Ecdysozoa</taxon>
        <taxon>Nematoda</taxon>
        <taxon>Chromadorea</taxon>
        <taxon>Rhabditida</taxon>
        <taxon>Rhabditina</taxon>
        <taxon>Diplogasteromorpha</taxon>
        <taxon>Diplogasteroidea</taxon>
        <taxon>Neodiplogasteridae</taxon>
        <taxon>Pristionchus</taxon>
    </lineage>
</organism>
<feature type="transmembrane region" description="Helical" evidence="6">
    <location>
        <begin position="143"/>
        <end position="165"/>
    </location>
</feature>